<evidence type="ECO:0000313" key="4">
    <source>
        <dbReference type="Proteomes" id="UP000823388"/>
    </source>
</evidence>
<protein>
    <recommendedName>
        <fullName evidence="2">KIB1-4 beta-propeller domain-containing protein</fullName>
    </recommendedName>
</protein>
<accession>A0A8T0UWC7</accession>
<dbReference type="EMBL" id="CM029041">
    <property type="protein sequence ID" value="KAG2624409.1"/>
    <property type="molecule type" value="Genomic_DNA"/>
</dbReference>
<feature type="region of interest" description="Disordered" evidence="1">
    <location>
        <begin position="1"/>
        <end position="36"/>
    </location>
</feature>
<dbReference type="InterPro" id="IPR005174">
    <property type="entry name" value="KIB1-4_b-propeller"/>
</dbReference>
<feature type="domain" description="KIB1-4 beta-propeller" evidence="2">
    <location>
        <begin position="76"/>
        <end position="338"/>
    </location>
</feature>
<organism evidence="3 4">
    <name type="scientific">Panicum virgatum</name>
    <name type="common">Blackwell switchgrass</name>
    <dbReference type="NCBI Taxonomy" id="38727"/>
    <lineage>
        <taxon>Eukaryota</taxon>
        <taxon>Viridiplantae</taxon>
        <taxon>Streptophyta</taxon>
        <taxon>Embryophyta</taxon>
        <taxon>Tracheophyta</taxon>
        <taxon>Spermatophyta</taxon>
        <taxon>Magnoliopsida</taxon>
        <taxon>Liliopsida</taxon>
        <taxon>Poales</taxon>
        <taxon>Poaceae</taxon>
        <taxon>PACMAD clade</taxon>
        <taxon>Panicoideae</taxon>
        <taxon>Panicodae</taxon>
        <taxon>Paniceae</taxon>
        <taxon>Panicinae</taxon>
        <taxon>Panicum</taxon>
        <taxon>Panicum sect. Hiantes</taxon>
    </lineage>
</organism>
<dbReference type="PANTHER" id="PTHR33127">
    <property type="entry name" value="TRANSMEMBRANE PROTEIN"/>
    <property type="match status" value="1"/>
</dbReference>
<evidence type="ECO:0000259" key="2">
    <source>
        <dbReference type="Pfam" id="PF03478"/>
    </source>
</evidence>
<proteinExistence type="predicted"/>
<dbReference type="AlphaFoldDB" id="A0A8T0UWC7"/>
<comment type="caution">
    <text evidence="3">The sequence shown here is derived from an EMBL/GenBank/DDBJ whole genome shotgun (WGS) entry which is preliminary data.</text>
</comment>
<dbReference type="OrthoDB" id="678240at2759"/>
<evidence type="ECO:0000256" key="1">
    <source>
        <dbReference type="SAM" id="MobiDB-lite"/>
    </source>
</evidence>
<dbReference type="Proteomes" id="UP000823388">
    <property type="component" value="Chromosome 3K"/>
</dbReference>
<keyword evidence="4" id="KW-1185">Reference proteome</keyword>
<reference evidence="3" key="1">
    <citation type="submission" date="2020-05" db="EMBL/GenBank/DDBJ databases">
        <title>WGS assembly of Panicum virgatum.</title>
        <authorList>
            <person name="Lovell J.T."/>
            <person name="Jenkins J."/>
            <person name="Shu S."/>
            <person name="Juenger T.E."/>
            <person name="Schmutz J."/>
        </authorList>
    </citation>
    <scope>NUCLEOTIDE SEQUENCE</scope>
    <source>
        <strain evidence="3">AP13</strain>
    </source>
</reference>
<gene>
    <name evidence="3" type="ORF">PVAP13_3KG134800</name>
</gene>
<evidence type="ECO:0000313" key="3">
    <source>
        <dbReference type="EMBL" id="KAG2624409.1"/>
    </source>
</evidence>
<sequence length="378" mass="42024">MTDSYARPPARLFKSPRGRRCSSSNNQSKPIDLIRPRIPSRAMQAMAASGPSPRTPAVSLPLHDVGPGYSEPQAQYSISSQSLVNATIDLLQDHRCFETPQGWVLALDPASLRTFLWRPEDSGERIALPPMEQDFPTNCKCVLSDRPGASFCAVMVLDLDECEFWLCTVGGSKWGRHGYTLTMYNAQDEPVERHMATRHGIAAVGGKIYYEFTGYQLGFVDFDPADDDPEPIHGMIDVDHVDIPDGAPMWSSYLVESCGELFQVVIIFDGHNVHKVAEVAVYKMDFSTPAWCKVDRIGDDRVFLLGGDRLGESNFGASCPAGEHGLSGNCIYFLNHFATNENFVHIVDLDKGTNEVQRPFKDFVDSLRPPFWMLPTAE</sequence>
<dbReference type="PANTHER" id="PTHR33127:SF45">
    <property type="entry name" value="OS05G0143700 PROTEIN"/>
    <property type="match status" value="1"/>
</dbReference>
<name>A0A8T0UWC7_PANVG</name>
<dbReference type="Pfam" id="PF03478">
    <property type="entry name" value="Beta-prop_KIB1-4"/>
    <property type="match status" value="1"/>
</dbReference>